<proteinExistence type="predicted"/>
<evidence type="ECO:0000313" key="3">
    <source>
        <dbReference type="EMBL" id="RTQ91845.1"/>
    </source>
</evidence>
<gene>
    <name evidence="3" type="ORF">EKG35_12990</name>
</gene>
<keyword evidence="4" id="KW-1185">Reference proteome</keyword>
<protein>
    <submittedName>
        <fullName evidence="3">Extradiol ring-cleavage dioxygenase</fullName>
    </submittedName>
</protein>
<dbReference type="SUPFAM" id="SSF53213">
    <property type="entry name" value="LigB-like"/>
    <property type="match status" value="1"/>
</dbReference>
<dbReference type="PANTHER" id="PTHR30096:SF9">
    <property type="entry name" value="4-HYDROXYPHENYLACETATE CATABOLISM PROTEIN"/>
    <property type="match status" value="1"/>
</dbReference>
<keyword evidence="3" id="KW-0223">Dioxygenase</keyword>
<dbReference type="InterPro" id="IPR004183">
    <property type="entry name" value="Xdiol_dOase_suB"/>
</dbReference>
<dbReference type="AlphaFoldDB" id="A0A431UPA9"/>
<sequence length="282" mass="31730">MTIELCMLLPHVPSLCYEDQVPEFQKDMANAMKELGKELSNNKPDVIVLVSCHWPSTFFHYVDATPVHKGILIATEAPDLIRDVPYCYPGDNELALELVKSGEDLGLQVKAVNDPYFVWDYGSVVPLRYIVPNEDIPVINLSVTLAASLEETYTWGQQIAKVLRNTDKRVVFISSGALSHNLVRGRHNKPTVTEHSMDKQFVEFVMNKDYESAYNMLPEYARFAKVESGGRHLAMLFSMIDKDFEPVYLADGQSSGSWNVLITFGNKELVTVNAVEASEHVK</sequence>
<reference evidence="3 4" key="1">
    <citation type="submission" date="2018-12" db="EMBL/GenBank/DDBJ databases">
        <authorList>
            <person name="Yu L."/>
        </authorList>
    </citation>
    <scope>NUCLEOTIDE SEQUENCE [LARGE SCALE GENOMIC DNA]</scope>
    <source>
        <strain evidence="3 4">S5H2222</strain>
    </source>
</reference>
<organism evidence="3 4">
    <name type="scientific">Lysinibacillus telephonicus</name>
    <dbReference type="NCBI Taxonomy" id="1714840"/>
    <lineage>
        <taxon>Bacteria</taxon>
        <taxon>Bacillati</taxon>
        <taxon>Bacillota</taxon>
        <taxon>Bacilli</taxon>
        <taxon>Bacillales</taxon>
        <taxon>Bacillaceae</taxon>
        <taxon>Lysinibacillus</taxon>
    </lineage>
</organism>
<name>A0A431UPA9_9BACI</name>
<evidence type="ECO:0000256" key="1">
    <source>
        <dbReference type="ARBA" id="ARBA00023002"/>
    </source>
</evidence>
<feature type="domain" description="Extradiol ring-cleavage dioxygenase class III enzyme subunit B" evidence="2">
    <location>
        <begin position="6"/>
        <end position="244"/>
    </location>
</feature>
<dbReference type="Pfam" id="PF02900">
    <property type="entry name" value="LigB"/>
    <property type="match status" value="1"/>
</dbReference>
<accession>A0A431UPA9</accession>
<dbReference type="Proteomes" id="UP000276349">
    <property type="component" value="Unassembled WGS sequence"/>
</dbReference>
<dbReference type="EMBL" id="RXNR01000037">
    <property type="protein sequence ID" value="RTQ91845.1"/>
    <property type="molecule type" value="Genomic_DNA"/>
</dbReference>
<dbReference type="Gene3D" id="3.40.830.10">
    <property type="entry name" value="LigB-like"/>
    <property type="match status" value="1"/>
</dbReference>
<dbReference type="GO" id="GO:0008198">
    <property type="term" value="F:ferrous iron binding"/>
    <property type="evidence" value="ECO:0007669"/>
    <property type="project" value="InterPro"/>
</dbReference>
<evidence type="ECO:0000313" key="4">
    <source>
        <dbReference type="Proteomes" id="UP000276349"/>
    </source>
</evidence>
<evidence type="ECO:0000259" key="2">
    <source>
        <dbReference type="Pfam" id="PF02900"/>
    </source>
</evidence>
<dbReference type="GO" id="GO:0016702">
    <property type="term" value="F:oxidoreductase activity, acting on single donors with incorporation of molecular oxygen, incorporation of two atoms of oxygen"/>
    <property type="evidence" value="ECO:0007669"/>
    <property type="project" value="UniProtKB-ARBA"/>
</dbReference>
<comment type="caution">
    <text evidence="3">The sequence shown here is derived from an EMBL/GenBank/DDBJ whole genome shotgun (WGS) entry which is preliminary data.</text>
</comment>
<dbReference type="PANTHER" id="PTHR30096">
    <property type="entry name" value="4,5-DOPA DIOXYGENASE EXTRADIOL-LIKE PROTEIN"/>
    <property type="match status" value="1"/>
</dbReference>
<dbReference type="OrthoDB" id="1676816at2"/>
<keyword evidence="1" id="KW-0560">Oxidoreductase</keyword>
<dbReference type="RefSeq" id="WP_126294903.1">
    <property type="nucleotide sequence ID" value="NZ_CP155468.1"/>
</dbReference>